<organism evidence="1 2">
    <name type="scientific">Portunus trituberculatus</name>
    <name type="common">Swimming crab</name>
    <name type="synonym">Neptunus trituberculatus</name>
    <dbReference type="NCBI Taxonomy" id="210409"/>
    <lineage>
        <taxon>Eukaryota</taxon>
        <taxon>Metazoa</taxon>
        <taxon>Ecdysozoa</taxon>
        <taxon>Arthropoda</taxon>
        <taxon>Crustacea</taxon>
        <taxon>Multicrustacea</taxon>
        <taxon>Malacostraca</taxon>
        <taxon>Eumalacostraca</taxon>
        <taxon>Eucarida</taxon>
        <taxon>Decapoda</taxon>
        <taxon>Pleocyemata</taxon>
        <taxon>Brachyura</taxon>
        <taxon>Eubrachyura</taxon>
        <taxon>Portunoidea</taxon>
        <taxon>Portunidae</taxon>
        <taxon>Portuninae</taxon>
        <taxon>Portunus</taxon>
    </lineage>
</organism>
<name>A0A5B7I8T3_PORTR</name>
<evidence type="ECO:0000313" key="1">
    <source>
        <dbReference type="EMBL" id="MPC78703.1"/>
    </source>
</evidence>
<gene>
    <name evidence="1" type="ORF">E2C01_073198</name>
</gene>
<proteinExistence type="predicted"/>
<comment type="caution">
    <text evidence="1">The sequence shown here is derived from an EMBL/GenBank/DDBJ whole genome shotgun (WGS) entry which is preliminary data.</text>
</comment>
<keyword evidence="2" id="KW-1185">Reference proteome</keyword>
<reference evidence="1 2" key="1">
    <citation type="submission" date="2019-05" db="EMBL/GenBank/DDBJ databases">
        <title>Another draft genome of Portunus trituberculatus and its Hox gene families provides insights of decapod evolution.</title>
        <authorList>
            <person name="Jeong J.-H."/>
            <person name="Song I."/>
            <person name="Kim S."/>
            <person name="Choi T."/>
            <person name="Kim D."/>
            <person name="Ryu S."/>
            <person name="Kim W."/>
        </authorList>
    </citation>
    <scope>NUCLEOTIDE SEQUENCE [LARGE SCALE GENOMIC DNA]</scope>
    <source>
        <tissue evidence="1">Muscle</tissue>
    </source>
</reference>
<dbReference type="EMBL" id="VSRR010049142">
    <property type="protein sequence ID" value="MPC78703.1"/>
    <property type="molecule type" value="Genomic_DNA"/>
</dbReference>
<dbReference type="AlphaFoldDB" id="A0A5B7I8T3"/>
<dbReference type="Proteomes" id="UP000324222">
    <property type="component" value="Unassembled WGS sequence"/>
</dbReference>
<sequence>MNQQCKQSMHYHHQYSSPQCPPFISVRRMTTVPAHPHDFIAQVVTHHSPRLTSLPPSQPPSSSVFCLISNDF</sequence>
<protein>
    <submittedName>
        <fullName evidence="1">Uncharacterized protein</fullName>
    </submittedName>
</protein>
<evidence type="ECO:0000313" key="2">
    <source>
        <dbReference type="Proteomes" id="UP000324222"/>
    </source>
</evidence>
<accession>A0A5B7I8T3</accession>